<organism evidence="2 3">
    <name type="scientific">Trichonephila clavipes</name>
    <name type="common">Golden silk orbweaver</name>
    <name type="synonym">Nephila clavipes</name>
    <dbReference type="NCBI Taxonomy" id="2585209"/>
    <lineage>
        <taxon>Eukaryota</taxon>
        <taxon>Metazoa</taxon>
        <taxon>Ecdysozoa</taxon>
        <taxon>Arthropoda</taxon>
        <taxon>Chelicerata</taxon>
        <taxon>Arachnida</taxon>
        <taxon>Araneae</taxon>
        <taxon>Araneomorphae</taxon>
        <taxon>Entelegynae</taxon>
        <taxon>Araneoidea</taxon>
        <taxon>Nephilidae</taxon>
        <taxon>Trichonephila</taxon>
    </lineage>
</organism>
<comment type="caution">
    <text evidence="2">The sequence shown here is derived from an EMBL/GenBank/DDBJ whole genome shotgun (WGS) entry which is preliminary data.</text>
</comment>
<name>A0A8X6W3B2_TRICX</name>
<feature type="region of interest" description="Disordered" evidence="1">
    <location>
        <begin position="81"/>
        <end position="100"/>
    </location>
</feature>
<dbReference type="AlphaFoldDB" id="A0A8X6W3B2"/>
<proteinExistence type="predicted"/>
<reference evidence="2" key="1">
    <citation type="submission" date="2020-08" db="EMBL/GenBank/DDBJ databases">
        <title>Multicomponent nature underlies the extraordinary mechanical properties of spider dragline silk.</title>
        <authorList>
            <person name="Kono N."/>
            <person name="Nakamura H."/>
            <person name="Mori M."/>
            <person name="Yoshida Y."/>
            <person name="Ohtoshi R."/>
            <person name="Malay A.D."/>
            <person name="Moran D.A.P."/>
            <person name="Tomita M."/>
            <person name="Numata K."/>
            <person name="Arakawa K."/>
        </authorList>
    </citation>
    <scope>NUCLEOTIDE SEQUENCE</scope>
</reference>
<evidence type="ECO:0000256" key="1">
    <source>
        <dbReference type="SAM" id="MobiDB-lite"/>
    </source>
</evidence>
<protein>
    <submittedName>
        <fullName evidence="2">Uncharacterized protein</fullName>
    </submittedName>
</protein>
<keyword evidence="3" id="KW-1185">Reference proteome</keyword>
<sequence>MFRVWGYRSSELWHTFPFSIDSTGKVMRDEVFVLLSVIDDPRGPKFCGGGGHVKGVSFDRILSFEHHAGDSTTFAWFHPNLERENPGGDQGPPTSLPLPPTSREDLRFDGYLEYPHAAKALYIDNSLIYSIA</sequence>
<dbReference type="EMBL" id="BMAU01021379">
    <property type="protein sequence ID" value="GFY27280.1"/>
    <property type="molecule type" value="Genomic_DNA"/>
</dbReference>
<gene>
    <name evidence="2" type="ORF">TNCV_2069001</name>
</gene>
<evidence type="ECO:0000313" key="2">
    <source>
        <dbReference type="EMBL" id="GFY27280.1"/>
    </source>
</evidence>
<evidence type="ECO:0000313" key="3">
    <source>
        <dbReference type="Proteomes" id="UP000887159"/>
    </source>
</evidence>
<dbReference type="Proteomes" id="UP000887159">
    <property type="component" value="Unassembled WGS sequence"/>
</dbReference>
<accession>A0A8X6W3B2</accession>